<proteinExistence type="predicted"/>
<evidence type="ECO:0000313" key="3">
    <source>
        <dbReference type="Proteomes" id="UP000282985"/>
    </source>
</evidence>
<name>A0A434AXD8_9BACT</name>
<dbReference type="OrthoDB" id="4548523at2"/>
<dbReference type="SUPFAM" id="SSF54593">
    <property type="entry name" value="Glyoxalase/Bleomycin resistance protein/Dihydroxybiphenyl dioxygenase"/>
    <property type="match status" value="1"/>
</dbReference>
<protein>
    <submittedName>
        <fullName evidence="2">VOC family protein</fullName>
    </submittedName>
</protein>
<evidence type="ECO:0000313" key="2">
    <source>
        <dbReference type="EMBL" id="RUT79078.1"/>
    </source>
</evidence>
<dbReference type="Gene3D" id="3.10.180.10">
    <property type="entry name" value="2,3-Dihydroxybiphenyl 1,2-Dioxygenase, domain 1"/>
    <property type="match status" value="1"/>
</dbReference>
<dbReference type="InterPro" id="IPR004360">
    <property type="entry name" value="Glyas_Fos-R_dOase_dom"/>
</dbReference>
<feature type="domain" description="VOC" evidence="1">
    <location>
        <begin position="7"/>
        <end position="118"/>
    </location>
</feature>
<comment type="caution">
    <text evidence="2">The sequence shown here is derived from an EMBL/GenBank/DDBJ whole genome shotgun (WGS) entry which is preliminary data.</text>
</comment>
<dbReference type="RefSeq" id="WP_127342779.1">
    <property type="nucleotide sequence ID" value="NZ_RJJX01000004.1"/>
</dbReference>
<dbReference type="AlphaFoldDB" id="A0A434AXD8"/>
<dbReference type="EMBL" id="RJJX01000004">
    <property type="protein sequence ID" value="RUT79078.1"/>
    <property type="molecule type" value="Genomic_DNA"/>
</dbReference>
<sequence length="126" mass="14283">MKKPFLGLRTTIYKVPDLAEAKVWYAKAFNTEPYFDEVFYVGFNIGGYELGLLPEEKPPHHKTESVVAYWGVEDIQFSYEQLLKNGAIANEKPENVGGTVWVASVKDPWDNVIGIICNPEFKANQI</sequence>
<dbReference type="PROSITE" id="PS51819">
    <property type="entry name" value="VOC"/>
    <property type="match status" value="1"/>
</dbReference>
<organism evidence="2 3">
    <name type="scientific">Ancylomarina longa</name>
    <dbReference type="NCBI Taxonomy" id="2487017"/>
    <lineage>
        <taxon>Bacteria</taxon>
        <taxon>Pseudomonadati</taxon>
        <taxon>Bacteroidota</taxon>
        <taxon>Bacteroidia</taxon>
        <taxon>Marinilabiliales</taxon>
        <taxon>Marinifilaceae</taxon>
        <taxon>Ancylomarina</taxon>
    </lineage>
</organism>
<evidence type="ECO:0000259" key="1">
    <source>
        <dbReference type="PROSITE" id="PS51819"/>
    </source>
</evidence>
<dbReference type="InterPro" id="IPR037523">
    <property type="entry name" value="VOC_core"/>
</dbReference>
<dbReference type="InterPro" id="IPR029068">
    <property type="entry name" value="Glyas_Bleomycin-R_OHBP_Dase"/>
</dbReference>
<accession>A0A434AXD8</accession>
<gene>
    <name evidence="2" type="ORF">DLK05_04470</name>
</gene>
<dbReference type="Proteomes" id="UP000282985">
    <property type="component" value="Unassembled WGS sequence"/>
</dbReference>
<keyword evidence="3" id="KW-1185">Reference proteome</keyword>
<reference evidence="2 3" key="1">
    <citation type="submission" date="2018-11" db="EMBL/GenBank/DDBJ databases">
        <title>Parancylomarina longa gen. nov., sp. nov., isolated from sediments of southern Okinawa.</title>
        <authorList>
            <person name="Fu T."/>
        </authorList>
    </citation>
    <scope>NUCLEOTIDE SEQUENCE [LARGE SCALE GENOMIC DNA]</scope>
    <source>
        <strain evidence="2 3">T3-2 S1-C</strain>
    </source>
</reference>
<dbReference type="Pfam" id="PF00903">
    <property type="entry name" value="Glyoxalase"/>
    <property type="match status" value="1"/>
</dbReference>